<protein>
    <recommendedName>
        <fullName evidence="6">tRNA pseudouridine synthase C</fullName>
        <ecNumber evidence="5">5.4.99.26</ecNumber>
    </recommendedName>
    <alternativeName>
        <fullName evidence="8">tRNA pseudouridine(65) synthase</fullName>
    </alternativeName>
    <alternativeName>
        <fullName evidence="9">tRNA pseudouridylate synthase C</fullName>
    </alternativeName>
    <alternativeName>
        <fullName evidence="7">tRNA-uridine isomerase C</fullName>
    </alternativeName>
</protein>
<evidence type="ECO:0000313" key="13">
    <source>
        <dbReference type="Proteomes" id="UP000323671"/>
    </source>
</evidence>
<evidence type="ECO:0000256" key="6">
    <source>
        <dbReference type="ARBA" id="ARBA00040675"/>
    </source>
</evidence>
<comment type="catalytic activity">
    <reaction evidence="3">
        <text>uridine(65) in tRNA = pseudouridine(65) in tRNA</text>
        <dbReference type="Rhea" id="RHEA:42536"/>
        <dbReference type="Rhea" id="RHEA-COMP:10103"/>
        <dbReference type="Rhea" id="RHEA-COMP:10104"/>
        <dbReference type="ChEBI" id="CHEBI:65314"/>
        <dbReference type="ChEBI" id="CHEBI:65315"/>
        <dbReference type="EC" id="5.4.99.26"/>
    </reaction>
</comment>
<evidence type="ECO:0000256" key="7">
    <source>
        <dbReference type="ARBA" id="ARBA00041803"/>
    </source>
</evidence>
<evidence type="ECO:0000256" key="4">
    <source>
        <dbReference type="ARBA" id="ARBA00037670"/>
    </source>
</evidence>
<accession>A0A5C1E7I8</accession>
<dbReference type="PROSITE" id="PS01129">
    <property type="entry name" value="PSI_RLU"/>
    <property type="match status" value="1"/>
</dbReference>
<dbReference type="InterPro" id="IPR006224">
    <property type="entry name" value="PsdUridine_synth_RluA-like_CS"/>
</dbReference>
<organism evidence="12 13">
    <name type="scientific">Oryzomicrobium terrae</name>
    <dbReference type="NCBI Taxonomy" id="1735038"/>
    <lineage>
        <taxon>Bacteria</taxon>
        <taxon>Pseudomonadati</taxon>
        <taxon>Pseudomonadota</taxon>
        <taxon>Betaproteobacteria</taxon>
        <taxon>Rhodocyclales</taxon>
        <taxon>Rhodocyclaceae</taxon>
        <taxon>Oryzomicrobium</taxon>
    </lineage>
</organism>
<dbReference type="Gene3D" id="3.30.2350.10">
    <property type="entry name" value="Pseudouridine synthase"/>
    <property type="match status" value="1"/>
</dbReference>
<dbReference type="InterPro" id="IPR050188">
    <property type="entry name" value="RluA_PseudoU_synthase"/>
</dbReference>
<dbReference type="InterPro" id="IPR020103">
    <property type="entry name" value="PsdUridine_synth_cat_dom_sf"/>
</dbReference>
<evidence type="ECO:0000256" key="3">
    <source>
        <dbReference type="ARBA" id="ARBA00036607"/>
    </source>
</evidence>
<dbReference type="GO" id="GO:0003723">
    <property type="term" value="F:RNA binding"/>
    <property type="evidence" value="ECO:0007669"/>
    <property type="project" value="InterPro"/>
</dbReference>
<reference evidence="12 13" key="1">
    <citation type="submission" date="2017-07" db="EMBL/GenBank/DDBJ databases">
        <title>Complete genome sequence of Oryzomicrobium terrae TPP412.</title>
        <authorList>
            <person name="Chiu L.-W."/>
            <person name="Lo K.-J."/>
            <person name="Tsai Y.-M."/>
            <person name="Lin S.-S."/>
            <person name="Kuo C.-H."/>
            <person name="Liu C.-T."/>
        </authorList>
    </citation>
    <scope>NUCLEOTIDE SEQUENCE [LARGE SCALE GENOMIC DNA]</scope>
    <source>
        <strain evidence="12 13">TPP412</strain>
    </source>
</reference>
<dbReference type="GO" id="GO:0000455">
    <property type="term" value="P:enzyme-directed rRNA pseudouridine synthesis"/>
    <property type="evidence" value="ECO:0007669"/>
    <property type="project" value="TreeGrafter"/>
</dbReference>
<dbReference type="PANTHER" id="PTHR21600:SF56">
    <property type="entry name" value="TRNA PSEUDOURIDINE SYNTHASE C"/>
    <property type="match status" value="1"/>
</dbReference>
<proteinExistence type="predicted"/>
<keyword evidence="2" id="KW-0413">Isomerase</keyword>
<dbReference type="RefSeq" id="WP_149425316.1">
    <property type="nucleotide sequence ID" value="NZ_CP022579.1"/>
</dbReference>
<evidence type="ECO:0000256" key="9">
    <source>
        <dbReference type="ARBA" id="ARBA00043049"/>
    </source>
</evidence>
<dbReference type="AlphaFoldDB" id="A0A5C1E7I8"/>
<dbReference type="EC" id="5.4.99.26" evidence="5"/>
<evidence type="ECO:0000256" key="5">
    <source>
        <dbReference type="ARBA" id="ARBA00038943"/>
    </source>
</evidence>
<sequence>MSLTILYQDDALVAIDKPPGLLTHRSFLDFHETRFAVQMLRDQIGRKVWPVHRLDKGTSGILLFALSAEDCRTMSESFATQAVEKTYLAVVRGHPAESGEIDHPLERQDDGEAPPDTARNTEAGIANGATVQAAVTRYRRLATIEVPIAVDRYPTSRYALVALSPLTGRRHQLRRHMKHIAHPIIGDSRYGKGRHNRMIQEHYGAHRLLLHCVETRLHHPISGAPLLLQAPVNGQFAALVERWGWANALPTAWYTPSPAPDEVATSPAD</sequence>
<dbReference type="EMBL" id="CP022579">
    <property type="protein sequence ID" value="QEL64916.1"/>
    <property type="molecule type" value="Genomic_DNA"/>
</dbReference>
<feature type="domain" description="Pseudouridine synthase RsuA/RluA-like" evidence="11">
    <location>
        <begin position="12"/>
        <end position="179"/>
    </location>
</feature>
<evidence type="ECO:0000256" key="1">
    <source>
        <dbReference type="ARBA" id="ARBA00022694"/>
    </source>
</evidence>
<evidence type="ECO:0000256" key="2">
    <source>
        <dbReference type="ARBA" id="ARBA00023235"/>
    </source>
</evidence>
<dbReference type="GO" id="GO:0160149">
    <property type="term" value="F:tRNA pseudouridine(65) synthase activity"/>
    <property type="evidence" value="ECO:0007669"/>
    <property type="project" value="UniProtKB-EC"/>
</dbReference>
<feature type="region of interest" description="Disordered" evidence="10">
    <location>
        <begin position="98"/>
        <end position="121"/>
    </location>
</feature>
<evidence type="ECO:0000256" key="10">
    <source>
        <dbReference type="SAM" id="MobiDB-lite"/>
    </source>
</evidence>
<dbReference type="PANTHER" id="PTHR21600">
    <property type="entry name" value="MITOCHONDRIAL RNA PSEUDOURIDINE SYNTHASE"/>
    <property type="match status" value="1"/>
</dbReference>
<comment type="function">
    <text evidence="4">Responsible for synthesis of pseudouridine from uracil-65 in transfer RNAs.</text>
</comment>
<name>A0A5C1E7I8_9RHOO</name>
<evidence type="ECO:0000259" key="11">
    <source>
        <dbReference type="Pfam" id="PF00849"/>
    </source>
</evidence>
<gene>
    <name evidence="12" type="primary">truC</name>
    <name evidence="12" type="ORF">OTERR_14400</name>
</gene>
<dbReference type="KEGG" id="otr:OTERR_14400"/>
<evidence type="ECO:0000256" key="8">
    <source>
        <dbReference type="ARBA" id="ARBA00041975"/>
    </source>
</evidence>
<dbReference type="Proteomes" id="UP000323671">
    <property type="component" value="Chromosome"/>
</dbReference>
<dbReference type="GO" id="GO:0008033">
    <property type="term" value="P:tRNA processing"/>
    <property type="evidence" value="ECO:0007669"/>
    <property type="project" value="UniProtKB-KW"/>
</dbReference>
<feature type="compositionally biased region" description="Basic and acidic residues" evidence="10">
    <location>
        <begin position="98"/>
        <end position="110"/>
    </location>
</feature>
<dbReference type="Pfam" id="PF00849">
    <property type="entry name" value="PseudoU_synth_2"/>
    <property type="match status" value="1"/>
</dbReference>
<dbReference type="InterPro" id="IPR006145">
    <property type="entry name" value="PsdUridine_synth_RsuA/RluA"/>
</dbReference>
<keyword evidence="13" id="KW-1185">Reference proteome</keyword>
<dbReference type="SUPFAM" id="SSF55120">
    <property type="entry name" value="Pseudouridine synthase"/>
    <property type="match status" value="1"/>
</dbReference>
<keyword evidence="1" id="KW-0819">tRNA processing</keyword>
<evidence type="ECO:0000313" key="12">
    <source>
        <dbReference type="EMBL" id="QEL64916.1"/>
    </source>
</evidence>